<keyword evidence="2" id="KW-1185">Reference proteome</keyword>
<dbReference type="EMBL" id="JAGTUF010000032">
    <property type="protein sequence ID" value="MBR9973784.1"/>
    <property type="molecule type" value="Genomic_DNA"/>
</dbReference>
<evidence type="ECO:0008006" key="3">
    <source>
        <dbReference type="Google" id="ProtNLM"/>
    </source>
</evidence>
<dbReference type="RefSeq" id="WP_211551841.1">
    <property type="nucleotide sequence ID" value="NZ_JAGTUF010000032.1"/>
</dbReference>
<evidence type="ECO:0000313" key="2">
    <source>
        <dbReference type="Proteomes" id="UP000680714"/>
    </source>
</evidence>
<gene>
    <name evidence="1" type="ORF">KEC16_18820</name>
</gene>
<sequence>MSIQPKAVNAGDRVHYCAWYLGLNDNTRYLGYAIRKQGGSDLEAAFRSISRRLNMHGFEIGTHEALEANLYRLTVLARLTRNCSEALGEARMELRGISSRHA</sequence>
<name>A0ABS5IH75_9PROT</name>
<accession>A0ABS5IH75</accession>
<dbReference type="Proteomes" id="UP000680714">
    <property type="component" value="Unassembled WGS sequence"/>
</dbReference>
<comment type="caution">
    <text evidence="1">The sequence shown here is derived from an EMBL/GenBank/DDBJ whole genome shotgun (WGS) entry which is preliminary data.</text>
</comment>
<reference evidence="1 2" key="1">
    <citation type="submission" date="2021-04" db="EMBL/GenBank/DDBJ databases">
        <title>Magnetospirillum sulfuroxidans sp. nov., a facultative chemolithoautotrophic sulfur-oxidizing alphaproteobacterium isolated from freshwater sediment and proposals for Paramagetospirillum gen. nov., and Magnetospirillaceae fam. nov.</title>
        <authorList>
            <person name="Koziaeva V."/>
            <person name="Geelhoed J.S."/>
            <person name="Sorokin D.Y."/>
            <person name="Grouzdev D.S."/>
        </authorList>
    </citation>
    <scope>NUCLEOTIDE SEQUENCE [LARGE SCALE GENOMIC DNA]</scope>
    <source>
        <strain evidence="1 2">J10</strain>
    </source>
</reference>
<protein>
    <recommendedName>
        <fullName evidence="3">Transposase</fullName>
    </recommendedName>
</protein>
<proteinExistence type="predicted"/>
<organism evidence="1 2">
    <name type="scientific">Magnetospirillum sulfuroxidans</name>
    <dbReference type="NCBI Taxonomy" id="611300"/>
    <lineage>
        <taxon>Bacteria</taxon>
        <taxon>Pseudomonadati</taxon>
        <taxon>Pseudomonadota</taxon>
        <taxon>Alphaproteobacteria</taxon>
        <taxon>Rhodospirillales</taxon>
        <taxon>Rhodospirillaceae</taxon>
        <taxon>Magnetospirillum</taxon>
    </lineage>
</organism>
<evidence type="ECO:0000313" key="1">
    <source>
        <dbReference type="EMBL" id="MBR9973784.1"/>
    </source>
</evidence>